<dbReference type="EMBL" id="JAHZSS010000005">
    <property type="protein sequence ID" value="MBW8190635.1"/>
    <property type="molecule type" value="Genomic_DNA"/>
</dbReference>
<dbReference type="InterPro" id="IPR001867">
    <property type="entry name" value="OmpR/PhoB-type_DNA-bd"/>
</dbReference>
<evidence type="ECO:0000313" key="10">
    <source>
        <dbReference type="EMBL" id="MBW8190635.1"/>
    </source>
</evidence>
<dbReference type="Gene3D" id="1.10.10.10">
    <property type="entry name" value="Winged helix-like DNA-binding domain superfamily/Winged helix DNA-binding domain"/>
    <property type="match status" value="1"/>
</dbReference>
<gene>
    <name evidence="10" type="ORF">K0504_06255</name>
</gene>
<evidence type="ECO:0000256" key="6">
    <source>
        <dbReference type="PROSITE-ProRule" id="PRU00169"/>
    </source>
</evidence>
<evidence type="ECO:0000256" key="4">
    <source>
        <dbReference type="ARBA" id="ARBA00023125"/>
    </source>
</evidence>
<name>A0ABS7EEF4_9GAMM</name>
<dbReference type="Proteomes" id="UP001166251">
    <property type="component" value="Unassembled WGS sequence"/>
</dbReference>
<dbReference type="SUPFAM" id="SSF52172">
    <property type="entry name" value="CheY-like"/>
    <property type="match status" value="1"/>
</dbReference>
<dbReference type="CDD" id="cd17574">
    <property type="entry name" value="REC_OmpR"/>
    <property type="match status" value="1"/>
</dbReference>
<evidence type="ECO:0000256" key="1">
    <source>
        <dbReference type="ARBA" id="ARBA00022553"/>
    </source>
</evidence>
<keyword evidence="11" id="KW-1185">Reference proteome</keyword>
<dbReference type="Gene3D" id="3.40.50.2300">
    <property type="match status" value="1"/>
</dbReference>
<evidence type="ECO:0000259" key="8">
    <source>
        <dbReference type="PROSITE" id="PS50110"/>
    </source>
</evidence>
<keyword evidence="3" id="KW-0805">Transcription regulation</keyword>
<dbReference type="SMART" id="SM00448">
    <property type="entry name" value="REC"/>
    <property type="match status" value="1"/>
</dbReference>
<evidence type="ECO:0000256" key="3">
    <source>
        <dbReference type="ARBA" id="ARBA00023015"/>
    </source>
</evidence>
<feature type="DNA-binding region" description="OmpR/PhoB-type" evidence="7">
    <location>
        <begin position="129"/>
        <end position="226"/>
    </location>
</feature>
<dbReference type="PROSITE" id="PS50110">
    <property type="entry name" value="RESPONSE_REGULATORY"/>
    <property type="match status" value="1"/>
</dbReference>
<comment type="caution">
    <text evidence="10">The sequence shown here is derived from an EMBL/GenBank/DDBJ whole genome shotgun (WGS) entry which is preliminary data.</text>
</comment>
<reference evidence="10" key="1">
    <citation type="submission" date="2021-07" db="EMBL/GenBank/DDBJ databases">
        <title>Neiella marina sp. nov., isolated from the intestinal content of sea cucumber Apostichopus japonicus.</title>
        <authorList>
            <person name="Bai X."/>
        </authorList>
    </citation>
    <scope>NUCLEOTIDE SEQUENCE</scope>
    <source>
        <strain evidence="10">126</strain>
    </source>
</reference>
<keyword evidence="2" id="KW-0902">Two-component regulatory system</keyword>
<dbReference type="PANTHER" id="PTHR48111">
    <property type="entry name" value="REGULATOR OF RPOS"/>
    <property type="match status" value="1"/>
</dbReference>
<dbReference type="Pfam" id="PF00072">
    <property type="entry name" value="Response_reg"/>
    <property type="match status" value="1"/>
</dbReference>
<evidence type="ECO:0000259" key="9">
    <source>
        <dbReference type="PROSITE" id="PS51755"/>
    </source>
</evidence>
<dbReference type="InterPro" id="IPR011006">
    <property type="entry name" value="CheY-like_superfamily"/>
</dbReference>
<evidence type="ECO:0000256" key="7">
    <source>
        <dbReference type="PROSITE-ProRule" id="PRU01091"/>
    </source>
</evidence>
<evidence type="ECO:0000313" key="11">
    <source>
        <dbReference type="Proteomes" id="UP001166251"/>
    </source>
</evidence>
<dbReference type="RefSeq" id="WP_220103321.1">
    <property type="nucleotide sequence ID" value="NZ_JAHZSS010000005.1"/>
</dbReference>
<keyword evidence="1 6" id="KW-0597">Phosphoprotein</keyword>
<feature type="domain" description="OmpR/PhoB-type" evidence="9">
    <location>
        <begin position="129"/>
        <end position="226"/>
    </location>
</feature>
<dbReference type="CDD" id="cd00383">
    <property type="entry name" value="trans_reg_C"/>
    <property type="match status" value="1"/>
</dbReference>
<organism evidence="10 11">
    <name type="scientific">Neiella holothuriorum</name>
    <dbReference type="NCBI Taxonomy" id="2870530"/>
    <lineage>
        <taxon>Bacteria</taxon>
        <taxon>Pseudomonadati</taxon>
        <taxon>Pseudomonadota</taxon>
        <taxon>Gammaproteobacteria</taxon>
        <taxon>Alteromonadales</taxon>
        <taxon>Echinimonadaceae</taxon>
        <taxon>Neiella</taxon>
    </lineage>
</organism>
<keyword evidence="5" id="KW-0804">Transcription</keyword>
<sequence length="229" mass="25550">MTPKYAVLVVEDNQDIAIQLVDYLADKGFVVDYAADGKTALQLLAAQRYNIVVLDLMLPDMDGLSICDHIKQTLSTNVPVLMLTARDSLDEKVQGFGAGADDYLTKPFALQEVYVRCLALGKRHQLHQQNTLTIGELEVDFHKHAAIRAGQPLSLSSTDFTLLKLLAEAYPNSVSKRQLTEQVWGDDPPQTDVLRSHIYTLRNVLDKPFTYPMLKTLHGIGFRLALPTE</sequence>
<dbReference type="PROSITE" id="PS51755">
    <property type="entry name" value="OMPR_PHOB"/>
    <property type="match status" value="1"/>
</dbReference>
<feature type="domain" description="Response regulatory" evidence="8">
    <location>
        <begin position="6"/>
        <end position="121"/>
    </location>
</feature>
<proteinExistence type="predicted"/>
<dbReference type="InterPro" id="IPR036388">
    <property type="entry name" value="WH-like_DNA-bd_sf"/>
</dbReference>
<dbReference type="PANTHER" id="PTHR48111:SF22">
    <property type="entry name" value="REGULATOR OF RPOS"/>
    <property type="match status" value="1"/>
</dbReference>
<protein>
    <submittedName>
        <fullName evidence="10">Response regulator transcription factor</fullName>
    </submittedName>
</protein>
<dbReference type="Pfam" id="PF00486">
    <property type="entry name" value="Trans_reg_C"/>
    <property type="match status" value="1"/>
</dbReference>
<keyword evidence="4 7" id="KW-0238">DNA-binding</keyword>
<dbReference type="InterPro" id="IPR039420">
    <property type="entry name" value="WalR-like"/>
</dbReference>
<evidence type="ECO:0000256" key="5">
    <source>
        <dbReference type="ARBA" id="ARBA00023163"/>
    </source>
</evidence>
<accession>A0ABS7EEF4</accession>
<evidence type="ECO:0000256" key="2">
    <source>
        <dbReference type="ARBA" id="ARBA00023012"/>
    </source>
</evidence>
<dbReference type="SMART" id="SM00862">
    <property type="entry name" value="Trans_reg_C"/>
    <property type="match status" value="1"/>
</dbReference>
<feature type="modified residue" description="4-aspartylphosphate" evidence="6">
    <location>
        <position position="55"/>
    </location>
</feature>
<dbReference type="InterPro" id="IPR001789">
    <property type="entry name" value="Sig_transdc_resp-reg_receiver"/>
</dbReference>